<keyword evidence="3 7" id="KW-1133">Transmembrane helix</keyword>
<feature type="transmembrane region" description="Helical" evidence="7">
    <location>
        <begin position="213"/>
        <end position="234"/>
    </location>
</feature>
<name>R0KEU4_EXST2</name>
<evidence type="ECO:0000256" key="2">
    <source>
        <dbReference type="ARBA" id="ARBA00022692"/>
    </source>
</evidence>
<feature type="region of interest" description="Disordered" evidence="6">
    <location>
        <begin position="308"/>
        <end position="386"/>
    </location>
</feature>
<dbReference type="InterPro" id="IPR052337">
    <property type="entry name" value="SAT4-like"/>
</dbReference>
<gene>
    <name evidence="9" type="ORF">SETTUDRAFT_29930</name>
</gene>
<feature type="transmembrane region" description="Helical" evidence="7">
    <location>
        <begin position="136"/>
        <end position="158"/>
    </location>
</feature>
<evidence type="ECO:0000256" key="4">
    <source>
        <dbReference type="ARBA" id="ARBA00023136"/>
    </source>
</evidence>
<proteinExistence type="inferred from homology"/>
<dbReference type="STRING" id="671987.R0KEU4"/>
<organism evidence="9 10">
    <name type="scientific">Exserohilum turcicum (strain 28A)</name>
    <name type="common">Northern leaf blight fungus</name>
    <name type="synonym">Setosphaeria turcica</name>
    <dbReference type="NCBI Taxonomy" id="671987"/>
    <lineage>
        <taxon>Eukaryota</taxon>
        <taxon>Fungi</taxon>
        <taxon>Dikarya</taxon>
        <taxon>Ascomycota</taxon>
        <taxon>Pezizomycotina</taxon>
        <taxon>Dothideomycetes</taxon>
        <taxon>Pleosporomycetidae</taxon>
        <taxon>Pleosporales</taxon>
        <taxon>Pleosporineae</taxon>
        <taxon>Pleosporaceae</taxon>
        <taxon>Exserohilum</taxon>
    </lineage>
</organism>
<feature type="transmembrane region" description="Helical" evidence="7">
    <location>
        <begin position="254"/>
        <end position="272"/>
    </location>
</feature>
<dbReference type="OrthoDB" id="3897607at2759"/>
<comment type="similarity">
    <text evidence="5">Belongs to the SAT4 family.</text>
</comment>
<reference evidence="9 10" key="1">
    <citation type="journal article" date="2012" name="PLoS Pathog.">
        <title>Diverse lifestyles and strategies of plant pathogenesis encoded in the genomes of eighteen Dothideomycetes fungi.</title>
        <authorList>
            <person name="Ohm R.A."/>
            <person name="Feau N."/>
            <person name="Henrissat B."/>
            <person name="Schoch C.L."/>
            <person name="Horwitz B.A."/>
            <person name="Barry K.W."/>
            <person name="Condon B.J."/>
            <person name="Copeland A.C."/>
            <person name="Dhillon B."/>
            <person name="Glaser F."/>
            <person name="Hesse C.N."/>
            <person name="Kosti I."/>
            <person name="LaButti K."/>
            <person name="Lindquist E.A."/>
            <person name="Lucas S."/>
            <person name="Salamov A.A."/>
            <person name="Bradshaw R.E."/>
            <person name="Ciuffetti L."/>
            <person name="Hamelin R.C."/>
            <person name="Kema G.H.J."/>
            <person name="Lawrence C."/>
            <person name="Scott J.A."/>
            <person name="Spatafora J.W."/>
            <person name="Turgeon B.G."/>
            <person name="de Wit P.J.G.M."/>
            <person name="Zhong S."/>
            <person name="Goodwin S.B."/>
            <person name="Grigoriev I.V."/>
        </authorList>
    </citation>
    <scope>NUCLEOTIDE SEQUENCE [LARGE SCALE GENOMIC DNA]</scope>
    <source>
        <strain evidence="10">28A</strain>
    </source>
</reference>
<dbReference type="InterPro" id="IPR049326">
    <property type="entry name" value="Rhodopsin_dom_fungi"/>
</dbReference>
<feature type="transmembrane region" description="Helical" evidence="7">
    <location>
        <begin position="20"/>
        <end position="38"/>
    </location>
</feature>
<evidence type="ECO:0000313" key="10">
    <source>
        <dbReference type="Proteomes" id="UP000016935"/>
    </source>
</evidence>
<feature type="compositionally biased region" description="Polar residues" evidence="6">
    <location>
        <begin position="319"/>
        <end position="340"/>
    </location>
</feature>
<dbReference type="EMBL" id="KB908481">
    <property type="protein sequence ID" value="EOA91388.1"/>
    <property type="molecule type" value="Genomic_DNA"/>
</dbReference>
<evidence type="ECO:0000256" key="1">
    <source>
        <dbReference type="ARBA" id="ARBA00004141"/>
    </source>
</evidence>
<dbReference type="RefSeq" id="XP_008020168.1">
    <property type="nucleotide sequence ID" value="XM_008021977.1"/>
</dbReference>
<sequence>MCDIQPEQKNALISAQNHGTLLLMVAWSLASLLVIAAITRAVARCRSERLRRLPWIDDVIIFVAFCCAIGSTVINTIAVTLGFGMARCLLSDDAVEMIELMLFISTILFVVTVSITKTGALVFLYRLAETVKQRAIVIVMGTLVLLWIIGITVGMVFQCELPMPWNIWNGTCIPLIPFWMTLIIVDAALDTAIFILCTYSVWRLDESYLQRTLGTLLLSPMLILVAASIVRVIYLEPAFDRDADPTLKSIPYVITTQGQTTLAVFIVCILCLKQWPYSRPLKPTSRHSRRWSGTTIDATLYESYNSYKSSSPMVKGPLPSTQSSMLATKSSMGSLKNNALSDKPAPRRSPIPPPRPPPPPESQRPDLSLFYKRTSIRRPPVGYVVR</sequence>
<evidence type="ECO:0000259" key="8">
    <source>
        <dbReference type="Pfam" id="PF20684"/>
    </source>
</evidence>
<dbReference type="GO" id="GO:0016020">
    <property type="term" value="C:membrane"/>
    <property type="evidence" value="ECO:0007669"/>
    <property type="project" value="UniProtKB-SubCell"/>
</dbReference>
<evidence type="ECO:0000256" key="5">
    <source>
        <dbReference type="ARBA" id="ARBA00038359"/>
    </source>
</evidence>
<evidence type="ECO:0000313" key="9">
    <source>
        <dbReference type="EMBL" id="EOA91388.1"/>
    </source>
</evidence>
<evidence type="ECO:0000256" key="6">
    <source>
        <dbReference type="SAM" id="MobiDB-lite"/>
    </source>
</evidence>
<feature type="transmembrane region" description="Helical" evidence="7">
    <location>
        <begin position="178"/>
        <end position="201"/>
    </location>
</feature>
<keyword evidence="2 7" id="KW-0812">Transmembrane</keyword>
<feature type="compositionally biased region" description="Pro residues" evidence="6">
    <location>
        <begin position="347"/>
        <end position="362"/>
    </location>
</feature>
<dbReference type="Proteomes" id="UP000016935">
    <property type="component" value="Unassembled WGS sequence"/>
</dbReference>
<evidence type="ECO:0000256" key="3">
    <source>
        <dbReference type="ARBA" id="ARBA00022989"/>
    </source>
</evidence>
<accession>R0KEU4</accession>
<keyword evidence="10" id="KW-1185">Reference proteome</keyword>
<protein>
    <recommendedName>
        <fullName evidence="8">Rhodopsin domain-containing protein</fullName>
    </recommendedName>
</protein>
<keyword evidence="4 7" id="KW-0472">Membrane</keyword>
<dbReference type="eggNOG" id="ENOG502SPG6">
    <property type="taxonomic scope" value="Eukaryota"/>
</dbReference>
<dbReference type="GeneID" id="19403376"/>
<dbReference type="HOGENOM" id="CLU_716038_0_0_1"/>
<comment type="subcellular location">
    <subcellularLocation>
        <location evidence="1">Membrane</location>
        <topology evidence="1">Multi-pass membrane protein</topology>
    </subcellularLocation>
</comment>
<evidence type="ECO:0000256" key="7">
    <source>
        <dbReference type="SAM" id="Phobius"/>
    </source>
</evidence>
<reference evidence="9 10" key="2">
    <citation type="journal article" date="2013" name="PLoS Genet.">
        <title>Comparative genome structure, secondary metabolite, and effector coding capacity across Cochliobolus pathogens.</title>
        <authorList>
            <person name="Condon B.J."/>
            <person name="Leng Y."/>
            <person name="Wu D."/>
            <person name="Bushley K.E."/>
            <person name="Ohm R.A."/>
            <person name="Otillar R."/>
            <person name="Martin J."/>
            <person name="Schackwitz W."/>
            <person name="Grimwood J."/>
            <person name="MohdZainudin N."/>
            <person name="Xue C."/>
            <person name="Wang R."/>
            <person name="Manning V.A."/>
            <person name="Dhillon B."/>
            <person name="Tu Z.J."/>
            <person name="Steffenson B.J."/>
            <person name="Salamov A."/>
            <person name="Sun H."/>
            <person name="Lowry S."/>
            <person name="LaButti K."/>
            <person name="Han J."/>
            <person name="Copeland A."/>
            <person name="Lindquist E."/>
            <person name="Barry K."/>
            <person name="Schmutz J."/>
            <person name="Baker S.E."/>
            <person name="Ciuffetti L.M."/>
            <person name="Grigoriev I.V."/>
            <person name="Zhong S."/>
            <person name="Turgeon B.G."/>
        </authorList>
    </citation>
    <scope>NUCLEOTIDE SEQUENCE [LARGE SCALE GENOMIC DNA]</scope>
    <source>
        <strain evidence="10">28A</strain>
    </source>
</reference>
<dbReference type="Pfam" id="PF20684">
    <property type="entry name" value="Fung_rhodopsin"/>
    <property type="match status" value="1"/>
</dbReference>
<dbReference type="AlphaFoldDB" id="R0KEU4"/>
<feature type="domain" description="Rhodopsin" evidence="8">
    <location>
        <begin position="44"/>
        <end position="274"/>
    </location>
</feature>
<dbReference type="PANTHER" id="PTHR33048:SF158">
    <property type="entry name" value="MEMBRANE PROTEIN PTH11-LIKE, PUTATIVE-RELATED"/>
    <property type="match status" value="1"/>
</dbReference>
<feature type="transmembrane region" description="Helical" evidence="7">
    <location>
        <begin position="59"/>
        <end position="81"/>
    </location>
</feature>
<feature type="transmembrane region" description="Helical" evidence="7">
    <location>
        <begin position="101"/>
        <end position="124"/>
    </location>
</feature>
<dbReference type="PANTHER" id="PTHR33048">
    <property type="entry name" value="PTH11-LIKE INTEGRAL MEMBRANE PROTEIN (AFU_ORTHOLOGUE AFUA_5G11245)"/>
    <property type="match status" value="1"/>
</dbReference>